<keyword evidence="3" id="KW-1185">Reference proteome</keyword>
<accession>A0AAV2RIP7</accession>
<reference evidence="2 3" key="1">
    <citation type="submission" date="2024-05" db="EMBL/GenBank/DDBJ databases">
        <authorList>
            <person name="Wallberg A."/>
        </authorList>
    </citation>
    <scope>NUCLEOTIDE SEQUENCE [LARGE SCALE GENOMIC DNA]</scope>
</reference>
<evidence type="ECO:0000313" key="3">
    <source>
        <dbReference type="Proteomes" id="UP001497623"/>
    </source>
</evidence>
<feature type="non-terminal residue" evidence="2">
    <location>
        <position position="1"/>
    </location>
</feature>
<keyword evidence="1" id="KW-0175">Coiled coil</keyword>
<sequence length="199" mass="22796">VNTALIAIINTAIVELIKHKIVEKEYFDISYNVAVDNRRYWQEDASNILGCIIGSLIHGIKTPVNVREIFWDYAKDLHRSLSKAYNEAEHLQQEILRERQQSKDFSYEKYISGIPPVLTDFFFSNIGDVTKVVGSKGSQVEMTAQITYASMQKGNYTNGHIFQTYHGSLQYLLLFSEYYIDAQLAQRLSDTAIDLIKTV</sequence>
<dbReference type="EMBL" id="CAXKWB010023735">
    <property type="protein sequence ID" value="CAL4125537.1"/>
    <property type="molecule type" value="Genomic_DNA"/>
</dbReference>
<dbReference type="AlphaFoldDB" id="A0AAV2RIP7"/>
<gene>
    <name evidence="2" type="ORF">MNOR_LOCUS25182</name>
</gene>
<organism evidence="2 3">
    <name type="scientific">Meganyctiphanes norvegica</name>
    <name type="common">Northern krill</name>
    <name type="synonym">Thysanopoda norvegica</name>
    <dbReference type="NCBI Taxonomy" id="48144"/>
    <lineage>
        <taxon>Eukaryota</taxon>
        <taxon>Metazoa</taxon>
        <taxon>Ecdysozoa</taxon>
        <taxon>Arthropoda</taxon>
        <taxon>Crustacea</taxon>
        <taxon>Multicrustacea</taxon>
        <taxon>Malacostraca</taxon>
        <taxon>Eumalacostraca</taxon>
        <taxon>Eucarida</taxon>
        <taxon>Euphausiacea</taxon>
        <taxon>Euphausiidae</taxon>
        <taxon>Meganyctiphanes</taxon>
    </lineage>
</organism>
<comment type="caution">
    <text evidence="2">The sequence shown here is derived from an EMBL/GenBank/DDBJ whole genome shotgun (WGS) entry which is preliminary data.</text>
</comment>
<evidence type="ECO:0000256" key="1">
    <source>
        <dbReference type="SAM" id="Coils"/>
    </source>
</evidence>
<evidence type="ECO:0000313" key="2">
    <source>
        <dbReference type="EMBL" id="CAL4125537.1"/>
    </source>
</evidence>
<dbReference type="Proteomes" id="UP001497623">
    <property type="component" value="Unassembled WGS sequence"/>
</dbReference>
<feature type="coiled-coil region" evidence="1">
    <location>
        <begin position="74"/>
        <end position="101"/>
    </location>
</feature>
<name>A0AAV2RIP7_MEGNR</name>
<protein>
    <submittedName>
        <fullName evidence="2">Uncharacterized protein</fullName>
    </submittedName>
</protein>
<proteinExistence type="predicted"/>